<organism evidence="2">
    <name type="scientific">Hexamita inflata</name>
    <dbReference type="NCBI Taxonomy" id="28002"/>
    <lineage>
        <taxon>Eukaryota</taxon>
        <taxon>Metamonada</taxon>
        <taxon>Diplomonadida</taxon>
        <taxon>Hexamitidae</taxon>
        <taxon>Hexamitinae</taxon>
        <taxon>Hexamita</taxon>
    </lineage>
</organism>
<gene>
    <name evidence="2" type="ORF">HINF_LOCUS55199</name>
    <name evidence="3" type="ORF">HINF_LOCUS77356</name>
</gene>
<proteinExistence type="predicted"/>
<keyword evidence="1" id="KW-0175">Coiled coil</keyword>
<name>A0AA86UTQ5_9EUKA</name>
<evidence type="ECO:0000313" key="4">
    <source>
        <dbReference type="Proteomes" id="UP001642409"/>
    </source>
</evidence>
<dbReference type="AlphaFoldDB" id="A0AA86UTQ5"/>
<dbReference type="Proteomes" id="UP001642409">
    <property type="component" value="Unassembled WGS sequence"/>
</dbReference>
<reference evidence="2" key="1">
    <citation type="submission" date="2023-06" db="EMBL/GenBank/DDBJ databases">
        <authorList>
            <person name="Kurt Z."/>
        </authorList>
    </citation>
    <scope>NUCLEOTIDE SEQUENCE</scope>
</reference>
<sequence>MQKNVERRLVQYEIVNQYLQYSSFKYQERPDPGLDSKCIFCTRFSDRLIRVQGFPLIVQRFLRFSDSRFQFKNGGLRIVDYSLRIADHIQQQPCRDQGYAVLNAILEQIRKEYKTIVDEANNQINTKFDDALSALQNLLTDQQAPNFSVVELVELNQLTIQQMADTCKTYQTCRNELMDCKLLCAQQKFRIQELQLAEPTYPAVNTPSDEQLLKELVGAQLQIKQLQSSNQQLQYQLQQSQAEASLLQQQNASLLSEQILFNIQITELNLNLQNSQLLNAENEKTITTLKQKQNKTEPNQLPEECSHERMLEKVKNEATKGFAAVGAEFFAVNKILTEKIDSFNDAQSRMEEKILILSKMIIKQSRKPRLTLENLYNSPKNDCVEEKDDMDRITNEIKLSGLKVENTDSQMKLKVQGLQMIIKEQQEKLKAMKK</sequence>
<evidence type="ECO:0000256" key="1">
    <source>
        <dbReference type="SAM" id="Coils"/>
    </source>
</evidence>
<reference evidence="3 4" key="2">
    <citation type="submission" date="2024-07" db="EMBL/GenBank/DDBJ databases">
        <authorList>
            <person name="Akdeniz Z."/>
        </authorList>
    </citation>
    <scope>NUCLEOTIDE SEQUENCE [LARGE SCALE GENOMIC DNA]</scope>
</reference>
<comment type="caution">
    <text evidence="2">The sequence shown here is derived from an EMBL/GenBank/DDBJ whole genome shotgun (WGS) entry which is preliminary data.</text>
</comment>
<keyword evidence="4" id="KW-1185">Reference proteome</keyword>
<protein>
    <submittedName>
        <fullName evidence="3">Hypothetical_protein</fullName>
    </submittedName>
</protein>
<evidence type="ECO:0000313" key="2">
    <source>
        <dbReference type="EMBL" id="CAI9967554.1"/>
    </source>
</evidence>
<dbReference type="EMBL" id="CAXDID020000757">
    <property type="protein sequence ID" value="CAL6113117.1"/>
    <property type="molecule type" value="Genomic_DNA"/>
</dbReference>
<feature type="coiled-coil region" evidence="1">
    <location>
        <begin position="216"/>
        <end position="283"/>
    </location>
</feature>
<evidence type="ECO:0000313" key="3">
    <source>
        <dbReference type="EMBL" id="CAL6113117.1"/>
    </source>
</evidence>
<accession>A0AA86UTQ5</accession>
<dbReference type="EMBL" id="CATOUU010001025">
    <property type="protein sequence ID" value="CAI9967554.1"/>
    <property type="molecule type" value="Genomic_DNA"/>
</dbReference>